<keyword evidence="5" id="KW-0805">Transcription regulation</keyword>
<evidence type="ECO:0000256" key="7">
    <source>
        <dbReference type="ARBA" id="ARBA00024739"/>
    </source>
</evidence>
<evidence type="ECO:0000256" key="4">
    <source>
        <dbReference type="ARBA" id="ARBA00022795"/>
    </source>
</evidence>
<feature type="domain" description="Anti-sigma-28 factor FlgM C-terminal" evidence="9">
    <location>
        <begin position="52"/>
        <end position="86"/>
    </location>
</feature>
<protein>
    <recommendedName>
        <fullName evidence="2">Negative regulator of flagellin synthesis</fullName>
    </recommendedName>
    <alternativeName>
        <fullName evidence="8">Anti-sigma-28 factor</fullName>
    </alternativeName>
</protein>
<dbReference type="NCBIfam" id="TIGR03824">
    <property type="entry name" value="FlgM_jcvi"/>
    <property type="match status" value="1"/>
</dbReference>
<reference evidence="10 11" key="1">
    <citation type="submission" date="2015-06" db="EMBL/GenBank/DDBJ databases">
        <authorList>
            <person name="Kim K.M."/>
        </authorList>
    </citation>
    <scope>NUCLEOTIDE SEQUENCE [LARGE SCALE GENOMIC DNA]</scope>
    <source>
        <strain evidence="10 11">KCTC 22370</strain>
    </source>
</reference>
<evidence type="ECO:0000313" key="11">
    <source>
        <dbReference type="Proteomes" id="UP000037643"/>
    </source>
</evidence>
<gene>
    <name evidence="10" type="ORF">AM2010_87</name>
</gene>
<dbReference type="Pfam" id="PF04316">
    <property type="entry name" value="FlgM"/>
    <property type="match status" value="1"/>
</dbReference>
<keyword evidence="4" id="KW-1005">Bacterial flagellum biogenesis</keyword>
<evidence type="ECO:0000256" key="3">
    <source>
        <dbReference type="ARBA" id="ARBA00022491"/>
    </source>
</evidence>
<dbReference type="GO" id="GO:0044781">
    <property type="term" value="P:bacterial-type flagellum organization"/>
    <property type="evidence" value="ECO:0007669"/>
    <property type="project" value="UniProtKB-KW"/>
</dbReference>
<evidence type="ECO:0000256" key="1">
    <source>
        <dbReference type="ARBA" id="ARBA00005322"/>
    </source>
</evidence>
<dbReference type="RefSeq" id="WP_053043817.1">
    <property type="nucleotide sequence ID" value="NZ_CP011805.1"/>
</dbReference>
<dbReference type="InterPro" id="IPR007412">
    <property type="entry name" value="FlgM"/>
</dbReference>
<accession>A0A0G3X6F5</accession>
<evidence type="ECO:0000259" key="9">
    <source>
        <dbReference type="Pfam" id="PF04316"/>
    </source>
</evidence>
<dbReference type="SUPFAM" id="SSF101498">
    <property type="entry name" value="Anti-sigma factor FlgM"/>
    <property type="match status" value="1"/>
</dbReference>
<evidence type="ECO:0000256" key="2">
    <source>
        <dbReference type="ARBA" id="ARBA00017823"/>
    </source>
</evidence>
<dbReference type="STRING" id="543877.AM2010_87"/>
<evidence type="ECO:0000256" key="8">
    <source>
        <dbReference type="ARBA" id="ARBA00030117"/>
    </source>
</evidence>
<dbReference type="EMBL" id="CP011805">
    <property type="protein sequence ID" value="AKM06179.1"/>
    <property type="molecule type" value="Genomic_DNA"/>
</dbReference>
<name>A0A0G3X6F5_9SPHN</name>
<dbReference type="KEGG" id="amx:AM2010_87"/>
<dbReference type="InterPro" id="IPR031316">
    <property type="entry name" value="FlgM_C"/>
</dbReference>
<keyword evidence="3" id="KW-0678">Repressor</keyword>
<comment type="function">
    <text evidence="7">Responsible for the coupling of flagellin expression to flagellar assembly by preventing expression of the flagellin genes when a component of the middle class of proteins is defective. It negatively regulates flagellar genes by inhibiting the activity of FliA by directly binding to FliA.</text>
</comment>
<evidence type="ECO:0000256" key="6">
    <source>
        <dbReference type="ARBA" id="ARBA00023163"/>
    </source>
</evidence>
<organism evidence="10 11">
    <name type="scientific">Pelagerythrobacter marensis</name>
    <dbReference type="NCBI Taxonomy" id="543877"/>
    <lineage>
        <taxon>Bacteria</taxon>
        <taxon>Pseudomonadati</taxon>
        <taxon>Pseudomonadota</taxon>
        <taxon>Alphaproteobacteria</taxon>
        <taxon>Sphingomonadales</taxon>
        <taxon>Erythrobacteraceae</taxon>
        <taxon>Pelagerythrobacter</taxon>
    </lineage>
</organism>
<evidence type="ECO:0000313" key="10">
    <source>
        <dbReference type="EMBL" id="AKM06179.1"/>
    </source>
</evidence>
<dbReference type="Proteomes" id="UP000037643">
    <property type="component" value="Chromosome"/>
</dbReference>
<keyword evidence="11" id="KW-1185">Reference proteome</keyword>
<keyword evidence="6" id="KW-0804">Transcription</keyword>
<dbReference type="AlphaFoldDB" id="A0A0G3X6F5"/>
<evidence type="ECO:0000256" key="5">
    <source>
        <dbReference type="ARBA" id="ARBA00023015"/>
    </source>
</evidence>
<comment type="similarity">
    <text evidence="1">Belongs to the FlgM family.</text>
</comment>
<dbReference type="GO" id="GO:0045892">
    <property type="term" value="P:negative regulation of DNA-templated transcription"/>
    <property type="evidence" value="ECO:0007669"/>
    <property type="project" value="InterPro"/>
</dbReference>
<dbReference type="PATRIC" id="fig|543877.4.peg.90"/>
<proteinExistence type="inferred from homology"/>
<dbReference type="InterPro" id="IPR035890">
    <property type="entry name" value="Anti-sigma-28_factor_FlgM_sf"/>
</dbReference>
<sequence length="96" mass="9991">MDRIDMQAANGIAARLRTRGASPVAQPEQVRPAANEADQAGATALAAVALAKGDAPVDHERVDAIRQALNSGTYPLDPRKTADAMIAAGFLPRSTK</sequence>